<reference evidence="1 2" key="1">
    <citation type="submission" date="2019-10" db="EMBL/GenBank/DDBJ databases">
        <authorList>
            <person name="Curtis N."/>
            <person name="Kistler A.L."/>
            <person name="Garlena R.A."/>
            <person name="Russell D.A."/>
            <person name="Pope W.H."/>
            <person name="Jacobs-Sera D."/>
            <person name="Hatfull G.F."/>
        </authorList>
    </citation>
    <scope>NUCLEOTIDE SEQUENCE [LARGE SCALE GENOMIC DNA]</scope>
</reference>
<name>A0A649V8S7_9CAUD</name>
<accession>A0A649V8S7</accession>
<dbReference type="RefSeq" id="YP_010061434.1">
    <property type="nucleotide sequence ID" value="NC_054783.1"/>
</dbReference>
<sequence>MKAKIARFLISFALKRIVKYCIKHPDFIPGDVDDRVLPILAKYLGL</sequence>
<evidence type="ECO:0000313" key="1">
    <source>
        <dbReference type="EMBL" id="QGJ88761.1"/>
    </source>
</evidence>
<gene>
    <name evidence="1" type="primary">9</name>
    <name evidence="1" type="ORF">SEA_YECEY3_9</name>
</gene>
<dbReference type="EMBL" id="MN585979">
    <property type="protein sequence ID" value="QGJ88761.1"/>
    <property type="molecule type" value="Genomic_DNA"/>
</dbReference>
<protein>
    <submittedName>
        <fullName evidence="1">Uncharacterized protein</fullName>
    </submittedName>
</protein>
<organism evidence="1 2">
    <name type="scientific">Mycobacterium phage Yecey3</name>
    <dbReference type="NCBI Taxonomy" id="2656617"/>
    <lineage>
        <taxon>Viruses</taxon>
        <taxon>Duplodnaviria</taxon>
        <taxon>Heunggongvirae</taxon>
        <taxon>Uroviricota</taxon>
        <taxon>Caudoviricetes</taxon>
        <taxon>Yeceytrevirus</taxon>
        <taxon>Yeceytrevirus yecey3</taxon>
    </lineage>
</organism>
<evidence type="ECO:0000313" key="2">
    <source>
        <dbReference type="Proteomes" id="UP000423725"/>
    </source>
</evidence>
<keyword evidence="2" id="KW-1185">Reference proteome</keyword>
<dbReference type="KEGG" id="vg:64871051"/>
<dbReference type="GeneID" id="64871051"/>
<dbReference type="Proteomes" id="UP000423725">
    <property type="component" value="Segment"/>
</dbReference>
<proteinExistence type="predicted"/>